<dbReference type="STRING" id="1817821.A2717_03595"/>
<dbReference type="InterPro" id="IPR036615">
    <property type="entry name" value="Mur_ligase_C_dom_sf"/>
</dbReference>
<sequence length="419" mass="45475">MSNTLKTILRALAKLTLARYQPRVVAITGSVGKTSTKEAIATVLGSKYSTRASFDNYNNEIGVPLTIIGEQTGGRNIVLWAIIFIKAIFKLIANDYPKVLVLELGTDRPGDISYLVRLLGKIDVAVLTDIGISHLEFFAHPESLAKEKLSLIKKLTQESVAVLNFDNPKILEAKSVTNAKILGYGFDYQASLLISDFHIINSEGSIGANFKVHYKGNVVPFFLPNALGKPAIYAAVAAVGVGSQLDMNMVQISEALKNYQSAPGRLRLLDGIKHTKIIDDTYNAAPDSVKAALDVLNNIAIGRKLAAIGDMAELGVKSDWGHREIAGKIVEAGVNLVFLVGPKTKLTANELKKKSFGGKIIMFENSDMARLPIQNALIEGDTILVKGSQSARMEKIVKEIMADPEHAPELLVRQGEKWA</sequence>
<name>A0A1F5N7R9_9BACT</name>
<evidence type="ECO:0000259" key="4">
    <source>
        <dbReference type="Pfam" id="PF02875"/>
    </source>
</evidence>
<dbReference type="Proteomes" id="UP000177610">
    <property type="component" value="Unassembled WGS sequence"/>
</dbReference>
<keyword evidence="2" id="KW-0547">Nucleotide-binding</keyword>
<organism evidence="6 7">
    <name type="scientific">Candidatus Doudnabacteria bacterium RIFCSPHIGHO2_01_FULL_41_86</name>
    <dbReference type="NCBI Taxonomy" id="1817821"/>
    <lineage>
        <taxon>Bacteria</taxon>
        <taxon>Candidatus Doudnaibacteriota</taxon>
    </lineage>
</organism>
<dbReference type="SUPFAM" id="SSF53244">
    <property type="entry name" value="MurD-like peptide ligases, peptide-binding domain"/>
    <property type="match status" value="1"/>
</dbReference>
<dbReference type="GO" id="GO:0005524">
    <property type="term" value="F:ATP binding"/>
    <property type="evidence" value="ECO:0007669"/>
    <property type="project" value="UniProtKB-KW"/>
</dbReference>
<dbReference type="PANTHER" id="PTHR43024:SF1">
    <property type="entry name" value="UDP-N-ACETYLMURAMOYL-TRIPEPTIDE--D-ALANYL-D-ALANINE LIGASE"/>
    <property type="match status" value="1"/>
</dbReference>
<keyword evidence="3" id="KW-0067">ATP-binding</keyword>
<dbReference type="Pfam" id="PF08245">
    <property type="entry name" value="Mur_ligase_M"/>
    <property type="match status" value="2"/>
</dbReference>
<dbReference type="SUPFAM" id="SSF53623">
    <property type="entry name" value="MurD-like peptide ligases, catalytic domain"/>
    <property type="match status" value="1"/>
</dbReference>
<reference evidence="6 7" key="1">
    <citation type="journal article" date="2016" name="Nat. Commun.">
        <title>Thousands of microbial genomes shed light on interconnected biogeochemical processes in an aquifer system.</title>
        <authorList>
            <person name="Anantharaman K."/>
            <person name="Brown C.T."/>
            <person name="Hug L.A."/>
            <person name="Sharon I."/>
            <person name="Castelle C.J."/>
            <person name="Probst A.J."/>
            <person name="Thomas B.C."/>
            <person name="Singh A."/>
            <person name="Wilkins M.J."/>
            <person name="Karaoz U."/>
            <person name="Brodie E.L."/>
            <person name="Williams K.H."/>
            <person name="Hubbard S.S."/>
            <person name="Banfield J.F."/>
        </authorList>
    </citation>
    <scope>NUCLEOTIDE SEQUENCE [LARGE SCALE GENOMIC DNA]</scope>
</reference>
<dbReference type="PANTHER" id="PTHR43024">
    <property type="entry name" value="UDP-N-ACETYLMURAMOYL-TRIPEPTIDE--D-ALANYL-D-ALANINE LIGASE"/>
    <property type="match status" value="1"/>
</dbReference>
<evidence type="ECO:0000259" key="5">
    <source>
        <dbReference type="Pfam" id="PF08245"/>
    </source>
</evidence>
<evidence type="ECO:0000313" key="6">
    <source>
        <dbReference type="EMBL" id="OGE73689.1"/>
    </source>
</evidence>
<evidence type="ECO:0008006" key="8">
    <source>
        <dbReference type="Google" id="ProtNLM"/>
    </source>
</evidence>
<evidence type="ECO:0000256" key="1">
    <source>
        <dbReference type="ARBA" id="ARBA00022598"/>
    </source>
</evidence>
<protein>
    <recommendedName>
        <fullName evidence="8">UDP-N-acetylmuramoyl-tripeptide--D-alanyl-D-alanine ligase</fullName>
    </recommendedName>
</protein>
<gene>
    <name evidence="6" type="ORF">A2717_03595</name>
</gene>
<dbReference type="InterPro" id="IPR013221">
    <property type="entry name" value="Mur_ligase_cen"/>
</dbReference>
<comment type="caution">
    <text evidence="6">The sequence shown here is derived from an EMBL/GenBank/DDBJ whole genome shotgun (WGS) entry which is preliminary data.</text>
</comment>
<feature type="domain" description="Mur ligase C-terminal" evidence="4">
    <location>
        <begin position="264"/>
        <end position="388"/>
    </location>
</feature>
<dbReference type="Gene3D" id="3.40.1190.10">
    <property type="entry name" value="Mur-like, catalytic domain"/>
    <property type="match status" value="1"/>
</dbReference>
<evidence type="ECO:0000313" key="7">
    <source>
        <dbReference type="Proteomes" id="UP000177610"/>
    </source>
</evidence>
<evidence type="ECO:0000256" key="2">
    <source>
        <dbReference type="ARBA" id="ARBA00022741"/>
    </source>
</evidence>
<keyword evidence="1" id="KW-0436">Ligase</keyword>
<dbReference type="GO" id="GO:0016881">
    <property type="term" value="F:acid-amino acid ligase activity"/>
    <property type="evidence" value="ECO:0007669"/>
    <property type="project" value="InterPro"/>
</dbReference>
<proteinExistence type="predicted"/>
<dbReference type="Gene3D" id="3.90.190.20">
    <property type="entry name" value="Mur ligase, C-terminal domain"/>
    <property type="match status" value="1"/>
</dbReference>
<evidence type="ECO:0000256" key="3">
    <source>
        <dbReference type="ARBA" id="ARBA00022840"/>
    </source>
</evidence>
<feature type="domain" description="Mur ligase central" evidence="5">
    <location>
        <begin position="89"/>
        <end position="241"/>
    </location>
</feature>
<dbReference type="EMBL" id="MFEH01000005">
    <property type="protein sequence ID" value="OGE73689.1"/>
    <property type="molecule type" value="Genomic_DNA"/>
</dbReference>
<dbReference type="InterPro" id="IPR004101">
    <property type="entry name" value="Mur_ligase_C"/>
</dbReference>
<dbReference type="InterPro" id="IPR051046">
    <property type="entry name" value="MurCDEF_CellWall_CoF430Synth"/>
</dbReference>
<dbReference type="InterPro" id="IPR036565">
    <property type="entry name" value="Mur-like_cat_sf"/>
</dbReference>
<dbReference type="AlphaFoldDB" id="A0A1F5N7R9"/>
<feature type="domain" description="Mur ligase central" evidence="5">
    <location>
        <begin position="27"/>
        <end position="67"/>
    </location>
</feature>
<accession>A0A1F5N7R9</accession>
<dbReference type="Pfam" id="PF02875">
    <property type="entry name" value="Mur_ligase_C"/>
    <property type="match status" value="1"/>
</dbReference>